<comment type="function">
    <text evidence="6">Part of the phosphoribosylformylglycinamidine synthase complex involved in the purines biosynthetic pathway. Catalyzes the ATP-dependent conversion of formylglycinamide ribonucleotide (FGAR) and glutamine to yield formylglycinamidine ribonucleotide (FGAM) and glutamate. The FGAM synthase complex is composed of three subunits. PurQ produces an ammonia molecule by converting glutamine to glutamate. PurL transfers the ammonia molecule to FGAR to form FGAM in an ATP-dependent manner. PurS interacts with PurQ and PurL and is thought to assist in the transfer of the ammonia molecule from PurQ to PurL.</text>
</comment>
<proteinExistence type="inferred from homology"/>
<comment type="similarity">
    <text evidence="6">Belongs to the PurS family.</text>
</comment>
<dbReference type="GO" id="GO:0005737">
    <property type="term" value="C:cytoplasm"/>
    <property type="evidence" value="ECO:0007669"/>
    <property type="project" value="UniProtKB-SubCell"/>
</dbReference>
<dbReference type="Gene3D" id="3.30.1280.10">
    <property type="entry name" value="Phosphoribosylformylglycinamidine synthase subunit PurS"/>
    <property type="match status" value="1"/>
</dbReference>
<dbReference type="RefSeq" id="WP_286136993.1">
    <property type="nucleotide sequence ID" value="NZ_BRPL01000004.1"/>
</dbReference>
<comment type="pathway">
    <text evidence="6">Purine metabolism; IMP biosynthesis via de novo pathway; 5-amino-1-(5-phospho-D-ribosyl)imidazole from N(2)-formyl-N(1)-(5-phospho-D-ribosyl)glycinamide: step 1/2.</text>
</comment>
<reference evidence="7" key="1">
    <citation type="submission" date="2022-07" db="EMBL/GenBank/DDBJ databases">
        <authorList>
            <person name="Kouya T."/>
            <person name="Ishiyama Y."/>
        </authorList>
    </citation>
    <scope>NUCLEOTIDE SEQUENCE</scope>
    <source>
        <strain evidence="7">WR16-4</strain>
    </source>
</reference>
<comment type="caution">
    <text evidence="7">The sequence shown here is derived from an EMBL/GenBank/DDBJ whole genome shotgun (WGS) entry which is preliminary data.</text>
</comment>
<keyword evidence="3 6" id="KW-0547">Nucleotide-binding</keyword>
<dbReference type="SUPFAM" id="SSF82697">
    <property type="entry name" value="PurS-like"/>
    <property type="match status" value="1"/>
</dbReference>
<evidence type="ECO:0000256" key="1">
    <source>
        <dbReference type="ARBA" id="ARBA00022490"/>
    </source>
</evidence>
<evidence type="ECO:0000313" key="8">
    <source>
        <dbReference type="Proteomes" id="UP001144204"/>
    </source>
</evidence>
<evidence type="ECO:0000313" key="7">
    <source>
        <dbReference type="EMBL" id="GLB47454.1"/>
    </source>
</evidence>
<dbReference type="HAMAP" id="MF_01926">
    <property type="entry name" value="PurS"/>
    <property type="match status" value="1"/>
</dbReference>
<dbReference type="Proteomes" id="UP001144204">
    <property type="component" value="Unassembled WGS sequence"/>
</dbReference>
<comment type="subunit">
    <text evidence="6">Part of the FGAM synthase complex composed of 1 PurL, 1 PurQ and 2 PurS subunits.</text>
</comment>
<dbReference type="InterPro" id="IPR003850">
    <property type="entry name" value="PurS"/>
</dbReference>
<dbReference type="GO" id="GO:0005524">
    <property type="term" value="F:ATP binding"/>
    <property type="evidence" value="ECO:0007669"/>
    <property type="project" value="UniProtKB-UniRule"/>
</dbReference>
<dbReference type="PANTHER" id="PTHR34696:SF1">
    <property type="entry name" value="PHOSPHORIBOSYLFORMYLGLYCINAMIDINE SYNTHASE SUBUNIT PURS"/>
    <property type="match status" value="1"/>
</dbReference>
<dbReference type="NCBIfam" id="TIGR00302">
    <property type="entry name" value="phosphoribosylformylglycinamidine synthase subunit PurS"/>
    <property type="match status" value="1"/>
</dbReference>
<keyword evidence="2 6" id="KW-0436">Ligase</keyword>
<evidence type="ECO:0000256" key="5">
    <source>
        <dbReference type="ARBA" id="ARBA00022840"/>
    </source>
</evidence>
<keyword evidence="8" id="KW-1185">Reference proteome</keyword>
<dbReference type="NCBIfam" id="NF004630">
    <property type="entry name" value="PRK05974.1"/>
    <property type="match status" value="1"/>
</dbReference>
<name>A0A9W6EUI1_9LACO</name>
<reference evidence="7" key="2">
    <citation type="journal article" date="2023" name="PLoS ONE">
        <title>Philodulcilactobacillus myokoensis gen. nov., sp. nov., a fructophilic, acidophilic, and agar-phobic lactic acid bacterium isolated from fermented vegetable extracts.</title>
        <authorList>
            <person name="Kouya T."/>
            <person name="Ishiyama Y."/>
            <person name="Ohashi S."/>
            <person name="Kumakubo R."/>
            <person name="Yamazaki T."/>
            <person name="Otaki T."/>
        </authorList>
    </citation>
    <scope>NUCLEOTIDE SEQUENCE</scope>
    <source>
        <strain evidence="7">WR16-4</strain>
    </source>
</reference>
<accession>A0A9W6EUI1</accession>
<gene>
    <name evidence="6 7" type="primary">purS</name>
    <name evidence="7" type="ORF">WR164_14330</name>
</gene>
<keyword evidence="1 6" id="KW-0963">Cytoplasm</keyword>
<protein>
    <recommendedName>
        <fullName evidence="6">Phosphoribosylformylglycinamidine synthase subunit PurS</fullName>
        <shortName evidence="6">FGAM synthase</shortName>
        <ecNumber evidence="6">6.3.5.3</ecNumber>
    </recommendedName>
    <alternativeName>
        <fullName evidence="6">Formylglycinamide ribonucleotide amidotransferase subunit III</fullName>
        <shortName evidence="6">FGAR amidotransferase III</shortName>
        <shortName evidence="6">FGAR-AT III</shortName>
    </alternativeName>
    <alternativeName>
        <fullName evidence="6">Phosphoribosylformylglycinamidine synthase subunit III</fullName>
    </alternativeName>
</protein>
<organism evidence="7 8">
    <name type="scientific">Philodulcilactobacillus myokoensis</name>
    <dbReference type="NCBI Taxonomy" id="2929573"/>
    <lineage>
        <taxon>Bacteria</taxon>
        <taxon>Bacillati</taxon>
        <taxon>Bacillota</taxon>
        <taxon>Bacilli</taxon>
        <taxon>Lactobacillales</taxon>
        <taxon>Lactobacillaceae</taxon>
        <taxon>Philodulcilactobacillus</taxon>
    </lineage>
</organism>
<dbReference type="InterPro" id="IPR036604">
    <property type="entry name" value="PurS-like_sf"/>
</dbReference>
<dbReference type="EMBL" id="BRPL01000004">
    <property type="protein sequence ID" value="GLB47454.1"/>
    <property type="molecule type" value="Genomic_DNA"/>
</dbReference>
<keyword evidence="4 6" id="KW-0658">Purine biosynthesis</keyword>
<sequence length="82" mass="9473">MYLAKIYVSHKKSILDPQGEAIKSALHRLNYNDVNSITQGKYFITKLDSQSKSDADQTVRSICKDLLVNQNMETYQYELKEV</sequence>
<evidence type="ECO:0000256" key="6">
    <source>
        <dbReference type="HAMAP-Rule" id="MF_01926"/>
    </source>
</evidence>
<keyword evidence="5 6" id="KW-0067">ATP-binding</keyword>
<dbReference type="EC" id="6.3.5.3" evidence="6"/>
<comment type="subcellular location">
    <subcellularLocation>
        <location evidence="6">Cytoplasm</location>
    </subcellularLocation>
</comment>
<dbReference type="GO" id="GO:0006189">
    <property type="term" value="P:'de novo' IMP biosynthetic process"/>
    <property type="evidence" value="ECO:0007669"/>
    <property type="project" value="UniProtKB-UniRule"/>
</dbReference>
<evidence type="ECO:0000256" key="4">
    <source>
        <dbReference type="ARBA" id="ARBA00022755"/>
    </source>
</evidence>
<comment type="catalytic activity">
    <reaction evidence="6">
        <text>N(2)-formyl-N(1)-(5-phospho-beta-D-ribosyl)glycinamide + L-glutamine + ATP + H2O = 2-formamido-N(1)-(5-O-phospho-beta-D-ribosyl)acetamidine + L-glutamate + ADP + phosphate + H(+)</text>
        <dbReference type="Rhea" id="RHEA:17129"/>
        <dbReference type="ChEBI" id="CHEBI:15377"/>
        <dbReference type="ChEBI" id="CHEBI:15378"/>
        <dbReference type="ChEBI" id="CHEBI:29985"/>
        <dbReference type="ChEBI" id="CHEBI:30616"/>
        <dbReference type="ChEBI" id="CHEBI:43474"/>
        <dbReference type="ChEBI" id="CHEBI:58359"/>
        <dbReference type="ChEBI" id="CHEBI:147286"/>
        <dbReference type="ChEBI" id="CHEBI:147287"/>
        <dbReference type="ChEBI" id="CHEBI:456216"/>
        <dbReference type="EC" id="6.3.5.3"/>
    </reaction>
</comment>
<dbReference type="GO" id="GO:0004642">
    <property type="term" value="F:phosphoribosylformylglycinamidine synthase activity"/>
    <property type="evidence" value="ECO:0007669"/>
    <property type="project" value="UniProtKB-UniRule"/>
</dbReference>
<dbReference type="Pfam" id="PF02700">
    <property type="entry name" value="PurS"/>
    <property type="match status" value="1"/>
</dbReference>
<dbReference type="AlphaFoldDB" id="A0A9W6EUI1"/>
<evidence type="ECO:0000256" key="2">
    <source>
        <dbReference type="ARBA" id="ARBA00022598"/>
    </source>
</evidence>
<dbReference type="PANTHER" id="PTHR34696">
    <property type="entry name" value="PHOSPHORIBOSYLFORMYLGLYCINAMIDINE SYNTHASE SUBUNIT PURS"/>
    <property type="match status" value="1"/>
</dbReference>
<evidence type="ECO:0000256" key="3">
    <source>
        <dbReference type="ARBA" id="ARBA00022741"/>
    </source>
</evidence>